<evidence type="ECO:0000313" key="1">
    <source>
        <dbReference type="EMBL" id="SVD89456.1"/>
    </source>
</evidence>
<organism evidence="1">
    <name type="scientific">marine metagenome</name>
    <dbReference type="NCBI Taxonomy" id="408172"/>
    <lineage>
        <taxon>unclassified sequences</taxon>
        <taxon>metagenomes</taxon>
        <taxon>ecological metagenomes</taxon>
    </lineage>
</organism>
<dbReference type="AlphaFoldDB" id="A0A382Z1V3"/>
<reference evidence="1" key="1">
    <citation type="submission" date="2018-05" db="EMBL/GenBank/DDBJ databases">
        <authorList>
            <person name="Lanie J.A."/>
            <person name="Ng W.-L."/>
            <person name="Kazmierczak K.M."/>
            <person name="Andrzejewski T.M."/>
            <person name="Davidsen T.M."/>
            <person name="Wayne K.J."/>
            <person name="Tettelin H."/>
            <person name="Glass J.I."/>
            <person name="Rusch D."/>
            <person name="Podicherti R."/>
            <person name="Tsui H.-C.T."/>
            <person name="Winkler M.E."/>
        </authorList>
    </citation>
    <scope>NUCLEOTIDE SEQUENCE</scope>
</reference>
<sequence>MVTEAINSQPDFEPQIIDFAQQTSIQEKAPKQTPKYLCPRCSTKLIIGYDEPECSTCGYVDYEYEPPTKINDKSILSSATKFILRYIGDFENLSNTTANVKIIRVKNRVVYSVECPFCSNLMEQSSLSGKRAEIREQRYKCEKGHRVSLLPNKKYKGLGWK</sequence>
<dbReference type="EMBL" id="UINC01180319">
    <property type="protein sequence ID" value="SVD89456.1"/>
    <property type="molecule type" value="Genomic_DNA"/>
</dbReference>
<protein>
    <submittedName>
        <fullName evidence="1">Uncharacterized protein</fullName>
    </submittedName>
</protein>
<proteinExistence type="predicted"/>
<name>A0A382Z1V3_9ZZZZ</name>
<accession>A0A382Z1V3</accession>
<gene>
    <name evidence="1" type="ORF">METZ01_LOCUS442310</name>
</gene>